<protein>
    <submittedName>
        <fullName evidence="3">Collagen alpha-1(I) chain-like</fullName>
    </submittedName>
</protein>
<dbReference type="KEGG" id="hai:109381393"/>
<gene>
    <name evidence="3" type="primary">LOC109381393</name>
</gene>
<dbReference type="Proteomes" id="UP000694851">
    <property type="component" value="Unplaced"/>
</dbReference>
<feature type="region of interest" description="Disordered" evidence="1">
    <location>
        <begin position="393"/>
        <end position="449"/>
    </location>
</feature>
<proteinExistence type="predicted"/>
<feature type="compositionally biased region" description="Basic and acidic residues" evidence="1">
    <location>
        <begin position="502"/>
        <end position="511"/>
    </location>
</feature>
<evidence type="ECO:0000256" key="1">
    <source>
        <dbReference type="SAM" id="MobiDB-lite"/>
    </source>
</evidence>
<reference evidence="3" key="1">
    <citation type="submission" date="2025-08" db="UniProtKB">
        <authorList>
            <consortium name="RefSeq"/>
        </authorList>
    </citation>
    <scope>IDENTIFICATION</scope>
    <source>
        <tissue evidence="3">Muscle</tissue>
    </source>
</reference>
<feature type="compositionally biased region" description="Basic residues" evidence="1">
    <location>
        <begin position="334"/>
        <end position="347"/>
    </location>
</feature>
<feature type="compositionally biased region" description="Gly residues" evidence="1">
    <location>
        <begin position="8"/>
        <end position="23"/>
    </location>
</feature>
<dbReference type="AlphaFoldDB" id="A0A8B7R397"/>
<evidence type="ECO:0000313" key="3">
    <source>
        <dbReference type="RefSeq" id="XP_019495539.1"/>
    </source>
</evidence>
<feature type="region of interest" description="Disordered" evidence="1">
    <location>
        <begin position="136"/>
        <end position="181"/>
    </location>
</feature>
<feature type="region of interest" description="Disordered" evidence="1">
    <location>
        <begin position="216"/>
        <end position="265"/>
    </location>
</feature>
<name>A0A8B7R397_HIPAR</name>
<keyword evidence="2" id="KW-1185">Reference proteome</keyword>
<feature type="compositionally biased region" description="Basic and acidic residues" evidence="1">
    <location>
        <begin position="162"/>
        <end position="172"/>
    </location>
</feature>
<accession>A0A8B7R397</accession>
<feature type="region of interest" description="Disordered" evidence="1">
    <location>
        <begin position="325"/>
        <end position="362"/>
    </location>
</feature>
<dbReference type="RefSeq" id="XP_019495539.1">
    <property type="nucleotide sequence ID" value="XM_019639994.1"/>
</dbReference>
<evidence type="ECO:0000313" key="2">
    <source>
        <dbReference type="Proteomes" id="UP000694851"/>
    </source>
</evidence>
<feature type="region of interest" description="Disordered" evidence="1">
    <location>
        <begin position="1"/>
        <end position="77"/>
    </location>
</feature>
<organism evidence="2 3">
    <name type="scientific">Hipposideros armiger</name>
    <name type="common">Great Himalayan leaf-nosed bat</name>
    <dbReference type="NCBI Taxonomy" id="186990"/>
    <lineage>
        <taxon>Eukaryota</taxon>
        <taxon>Metazoa</taxon>
        <taxon>Chordata</taxon>
        <taxon>Craniata</taxon>
        <taxon>Vertebrata</taxon>
        <taxon>Euteleostomi</taxon>
        <taxon>Mammalia</taxon>
        <taxon>Eutheria</taxon>
        <taxon>Laurasiatheria</taxon>
        <taxon>Chiroptera</taxon>
        <taxon>Yinpterochiroptera</taxon>
        <taxon>Rhinolophoidea</taxon>
        <taxon>Hipposideridae</taxon>
        <taxon>Hipposideros</taxon>
    </lineage>
</organism>
<sequence>MLVKSPDSGGGGEPAGGVRGGPGATVRRPPASARRQRRGAPWDEPPPCSGPRSQTEEGGAAPPLNDPASPAPNPPETSVRLVAAGLRLPIPGHRCGVSLRAAYAASGWRVASSRPVRLAGIRNFPSALRSVPRLTREAGGETPGATNRRAASGPVHTGGGKGDFRGLRENRGVSRKGQTVRNRAHSTYAFEGRGALPCPPGGEAVNAEAIVRLGAPAPPAAPARTSQRSPEEFSAGPADSSPAERPRPNQGSSSHRAGVRSGGRPPTAALRVAACLACWRLLPCRRLPPPRHSACARSPLFAALYELAVGTGSVVGGSAEERAGAQHGTLHTVGARKRRRERFRPPKRLLGPRALPVGRRSVGSEVRSGLAPAAGAARCLPPAQARALEGLGPARLPSGLQETESPAQARAQRGASSSSSSSTAGVPWKHSHLVGTGAQPGRGALRAGGHFGSAAQDGCVGARTAAPPASTAGPRSGACVQSAGRTGSLPPGNPGGLSGHTPESEDRKEEPGPGGGVSRGWPHGRLWNG</sequence>
<feature type="compositionally biased region" description="Low complexity" evidence="1">
    <location>
        <begin position="24"/>
        <end position="33"/>
    </location>
</feature>
<feature type="region of interest" description="Disordered" evidence="1">
    <location>
        <begin position="464"/>
        <end position="529"/>
    </location>
</feature>
<dbReference type="GeneID" id="109381393"/>